<sequence length="350" mass="38948">MASTTEHPTDLPKMQYRFLGRSGLQVSVISLGGWLTYGGHVENEATFACMDAAYKSGINFFDCAEGYAGGESEKVMGECIKKYGWKRNDYVISTKINWGAANGDNPVNNGGLSRKHLVEGTKASLERLGLDYVDLLYAHRPDRHTPMEEIVRGFNYLIDTGKTFYWGTSEWNADEIERAHHVATRLNLVGPIMEQPQYNMLVRERVEKEYSLLYSEHGLGLTPFSPLKSGILTGKYNNGIPDDSRFAKSDDAYAKGMVKRFETEDWVAEAKKVAALKPIADKLGVSQAALAYAWVLKNPNVASAITGASRVEQVYDAVKSVSVVEKMTDEIMKEIDEVLGNKPVPLVKRF</sequence>
<keyword evidence="2" id="KW-0521">NADP</keyword>
<accession>A0AAN7WIH8</accession>
<name>A0AAN7WIH8_9PEZI</name>
<protein>
    <recommendedName>
        <fullName evidence="4">NADP-dependent oxidoreductase domain-containing protein</fullName>
    </recommendedName>
</protein>
<organism evidence="5 6">
    <name type="scientific">Elasticomyces elasticus</name>
    <dbReference type="NCBI Taxonomy" id="574655"/>
    <lineage>
        <taxon>Eukaryota</taxon>
        <taxon>Fungi</taxon>
        <taxon>Dikarya</taxon>
        <taxon>Ascomycota</taxon>
        <taxon>Pezizomycotina</taxon>
        <taxon>Dothideomycetes</taxon>
        <taxon>Dothideomycetidae</taxon>
        <taxon>Mycosphaerellales</taxon>
        <taxon>Teratosphaeriaceae</taxon>
        <taxon>Elasticomyces</taxon>
    </lineage>
</organism>
<comment type="caution">
    <text evidence="5">The sequence shown here is derived from an EMBL/GenBank/DDBJ whole genome shotgun (WGS) entry which is preliminary data.</text>
</comment>
<dbReference type="AlphaFoldDB" id="A0AAN7WIH8"/>
<dbReference type="Proteomes" id="UP001310594">
    <property type="component" value="Unassembled WGS sequence"/>
</dbReference>
<dbReference type="InterPro" id="IPR036812">
    <property type="entry name" value="NAD(P)_OxRdtase_dom_sf"/>
</dbReference>
<gene>
    <name evidence="5" type="ORF">LTR97_000093</name>
</gene>
<evidence type="ECO:0000259" key="4">
    <source>
        <dbReference type="Pfam" id="PF00248"/>
    </source>
</evidence>
<dbReference type="Pfam" id="PF00248">
    <property type="entry name" value="Aldo_ket_red"/>
    <property type="match status" value="1"/>
</dbReference>
<comment type="similarity">
    <text evidence="1">Belongs to the shaker potassium channel beta subunit family.</text>
</comment>
<dbReference type="EMBL" id="JAVRQU010000001">
    <property type="protein sequence ID" value="KAK5707556.1"/>
    <property type="molecule type" value="Genomic_DNA"/>
</dbReference>
<dbReference type="InterPro" id="IPR023210">
    <property type="entry name" value="NADP_OxRdtase_dom"/>
</dbReference>
<evidence type="ECO:0000313" key="6">
    <source>
        <dbReference type="Proteomes" id="UP001310594"/>
    </source>
</evidence>
<evidence type="ECO:0000256" key="1">
    <source>
        <dbReference type="ARBA" id="ARBA00006515"/>
    </source>
</evidence>
<dbReference type="Gene3D" id="3.20.20.100">
    <property type="entry name" value="NADP-dependent oxidoreductase domain"/>
    <property type="match status" value="1"/>
</dbReference>
<proteinExistence type="inferred from homology"/>
<evidence type="ECO:0000313" key="5">
    <source>
        <dbReference type="EMBL" id="KAK5707556.1"/>
    </source>
</evidence>
<evidence type="ECO:0000256" key="3">
    <source>
        <dbReference type="ARBA" id="ARBA00023002"/>
    </source>
</evidence>
<dbReference type="PRINTS" id="PR01577">
    <property type="entry name" value="KCNABCHANNEL"/>
</dbReference>
<dbReference type="InterPro" id="IPR005399">
    <property type="entry name" value="K_chnl_volt-dep_bsu_KCNAB-rel"/>
</dbReference>
<dbReference type="PANTHER" id="PTHR43150">
    <property type="entry name" value="HYPERKINETIC, ISOFORM M"/>
    <property type="match status" value="1"/>
</dbReference>
<feature type="domain" description="NADP-dependent oxidoreductase" evidence="4">
    <location>
        <begin position="29"/>
        <end position="338"/>
    </location>
</feature>
<dbReference type="SUPFAM" id="SSF51430">
    <property type="entry name" value="NAD(P)-linked oxidoreductase"/>
    <property type="match status" value="1"/>
</dbReference>
<evidence type="ECO:0000256" key="2">
    <source>
        <dbReference type="ARBA" id="ARBA00022857"/>
    </source>
</evidence>
<dbReference type="GO" id="GO:0016491">
    <property type="term" value="F:oxidoreductase activity"/>
    <property type="evidence" value="ECO:0007669"/>
    <property type="project" value="UniProtKB-KW"/>
</dbReference>
<reference evidence="5" key="1">
    <citation type="submission" date="2023-08" db="EMBL/GenBank/DDBJ databases">
        <title>Black Yeasts Isolated from many extreme environments.</title>
        <authorList>
            <person name="Coleine C."/>
            <person name="Stajich J.E."/>
            <person name="Selbmann L."/>
        </authorList>
    </citation>
    <scope>NUCLEOTIDE SEQUENCE</scope>
    <source>
        <strain evidence="5">CCFEE 5810</strain>
    </source>
</reference>
<dbReference type="PANTHER" id="PTHR43150:SF6">
    <property type="entry name" value="VIC POTASSIUM ION CHANNEL, BETA SUBUNIT (EUROFUNG)"/>
    <property type="match status" value="1"/>
</dbReference>
<keyword evidence="3" id="KW-0560">Oxidoreductase</keyword>